<name>A0A0L6V395_9BASI</name>
<accession>A0A0L6V395</accession>
<evidence type="ECO:0000313" key="1">
    <source>
        <dbReference type="EMBL" id="KNZ55253.1"/>
    </source>
</evidence>
<dbReference type="VEuPathDB" id="FungiDB:VP01_2728g2"/>
<evidence type="ECO:0000313" key="2">
    <source>
        <dbReference type="Proteomes" id="UP000037035"/>
    </source>
</evidence>
<organism evidence="1 2">
    <name type="scientific">Puccinia sorghi</name>
    <dbReference type="NCBI Taxonomy" id="27349"/>
    <lineage>
        <taxon>Eukaryota</taxon>
        <taxon>Fungi</taxon>
        <taxon>Dikarya</taxon>
        <taxon>Basidiomycota</taxon>
        <taxon>Pucciniomycotina</taxon>
        <taxon>Pucciniomycetes</taxon>
        <taxon>Pucciniales</taxon>
        <taxon>Pucciniaceae</taxon>
        <taxon>Puccinia</taxon>
    </lineage>
</organism>
<dbReference type="EMBL" id="LAVV01007644">
    <property type="protein sequence ID" value="KNZ55253.1"/>
    <property type="molecule type" value="Genomic_DNA"/>
</dbReference>
<keyword evidence="2" id="KW-1185">Reference proteome</keyword>
<proteinExistence type="predicted"/>
<sequence length="135" mass="14959">MILHTPSSDESSICSRDLLQTSGRSHRGTSSVCYLHNANAPKFTLVPDISYHGVLSMSVAEHNFKARNFSEMEAEKSPYLVKCHLHCTHGLVNASDPIWVIWSIAHSVVSPDLCHELYCHAGHNCPPYTNDQASI</sequence>
<dbReference type="Proteomes" id="UP000037035">
    <property type="component" value="Unassembled WGS sequence"/>
</dbReference>
<comment type="caution">
    <text evidence="1">The sequence shown here is derived from an EMBL/GenBank/DDBJ whole genome shotgun (WGS) entry which is preliminary data.</text>
</comment>
<dbReference type="AlphaFoldDB" id="A0A0L6V395"/>
<reference evidence="1 2" key="1">
    <citation type="submission" date="2015-08" db="EMBL/GenBank/DDBJ databases">
        <title>Next Generation Sequencing and Analysis of the Genome of Puccinia sorghi L Schw, the Causal Agent of Maize Common Rust.</title>
        <authorList>
            <person name="Rochi L."/>
            <person name="Burguener G."/>
            <person name="Darino M."/>
            <person name="Turjanski A."/>
            <person name="Kreff E."/>
            <person name="Dieguez M.J."/>
            <person name="Sacco F."/>
        </authorList>
    </citation>
    <scope>NUCLEOTIDE SEQUENCE [LARGE SCALE GENOMIC DNA]</scope>
    <source>
        <strain evidence="1 2">RO10H11247</strain>
    </source>
</reference>
<protein>
    <submittedName>
        <fullName evidence="1">Uncharacterized protein</fullName>
    </submittedName>
</protein>
<gene>
    <name evidence="1" type="ORF">VP01_2728g2</name>
</gene>